<proteinExistence type="predicted"/>
<sequence>MLEPVDGVIDGVGGETFDRSLEILNEGGTIDKLPSPPTDEQQELADEQGVEAIMTTVRWNGEWFEDITELLADGTVSVTLDTVLPLSEATEAHRLSEAKHARGKIILTPGDDESASN</sequence>
<reference evidence="3" key="1">
    <citation type="submission" date="2012-11" db="EMBL/GenBank/DDBJ databases">
        <authorList>
            <person name="Becker E.A."/>
            <person name="Seitzer P."/>
            <person name="Tritt A."/>
            <person name="Larsen D."/>
            <person name="Yao A."/>
            <person name="Wu D."/>
            <person name="Darling A."/>
            <person name="Eisen J.A."/>
            <person name="Facciotti M.T."/>
        </authorList>
    </citation>
    <scope>NUCLEOTIDE SEQUENCE [LARGE SCALE GENOMIC DNA]</scope>
    <source>
        <strain evidence="3">ATCC 29605 / DSM 3757 / JCM 8879 / NBRC 14742 / NCIMB 2012 / VKM B-1768 / DS2</strain>
    </source>
</reference>
<name>A0A384LDA2_HALVD</name>
<organism evidence="2 3">
    <name type="scientific">Haloferax volcanii (strain ATCC 29605 / DSM 3757 / JCM 8879 / NBRC 14742 / NCIMB 2012 / VKM B-1768 / DS2)</name>
    <name type="common">Halobacterium volcanii</name>
    <dbReference type="NCBI Taxonomy" id="309800"/>
    <lineage>
        <taxon>Archaea</taxon>
        <taxon>Methanobacteriati</taxon>
        <taxon>Methanobacteriota</taxon>
        <taxon>Stenosarchaea group</taxon>
        <taxon>Halobacteria</taxon>
        <taxon>Halobacteriales</taxon>
        <taxon>Haloferacaceae</taxon>
        <taxon>Haloferax</taxon>
    </lineage>
</organism>
<feature type="region of interest" description="Disordered" evidence="1">
    <location>
        <begin position="98"/>
        <end position="117"/>
    </location>
</feature>
<dbReference type="Proteomes" id="UP000011532">
    <property type="component" value="Unassembled WGS sequence"/>
</dbReference>
<evidence type="ECO:0000313" key="2">
    <source>
        <dbReference type="EMBL" id="ELY28341.1"/>
    </source>
</evidence>
<dbReference type="Gene3D" id="3.90.180.10">
    <property type="entry name" value="Medium-chain alcohol dehydrogenases, catalytic domain"/>
    <property type="match status" value="1"/>
</dbReference>
<comment type="caution">
    <text evidence="2">The sequence shown here is derived from an EMBL/GenBank/DDBJ whole genome shotgun (WGS) entry which is preliminary data.</text>
</comment>
<accession>A0A384LDA2</accession>
<gene>
    <name evidence="2" type="ORF">C498_11626</name>
</gene>
<dbReference type="Pfam" id="PF13602">
    <property type="entry name" value="ADH_zinc_N_2"/>
    <property type="match status" value="1"/>
</dbReference>
<dbReference type="AlphaFoldDB" id="A0A384LDA2"/>
<dbReference type="Gene3D" id="3.40.50.720">
    <property type="entry name" value="NAD(P)-binding Rossmann-like Domain"/>
    <property type="match status" value="1"/>
</dbReference>
<protein>
    <submittedName>
        <fullName evidence="2">Zinc-binding oxidoreductase</fullName>
    </submittedName>
</protein>
<evidence type="ECO:0000313" key="3">
    <source>
        <dbReference type="Proteomes" id="UP000011532"/>
    </source>
</evidence>
<evidence type="ECO:0000256" key="1">
    <source>
        <dbReference type="SAM" id="MobiDB-lite"/>
    </source>
</evidence>
<dbReference type="EMBL" id="AOHU01000090">
    <property type="protein sequence ID" value="ELY28341.1"/>
    <property type="molecule type" value="Genomic_DNA"/>
</dbReference>
<reference evidence="2 3" key="2">
    <citation type="journal article" date="2014" name="PLoS Genet.">
        <title>Phylogenetically driven sequencing of extremely halophilic archaea reveals strategies for static and dynamic osmo-response.</title>
        <authorList>
            <person name="Becker E.A."/>
            <person name="Seitzer P.M."/>
            <person name="Tritt A."/>
            <person name="Larsen D."/>
            <person name="Krusor M."/>
            <person name="Yao A.I."/>
            <person name="Wu D."/>
            <person name="Madern D."/>
            <person name="Eisen J.A."/>
            <person name="Darling A.E."/>
            <person name="Facciotti M.T."/>
        </authorList>
    </citation>
    <scope>NUCLEOTIDE SEQUENCE [LARGE SCALE GENOMIC DNA]</scope>
    <source>
        <strain evidence="3">ATCC 29605 / DSM 3757 / JCM 8879 / NBRC 14742 / NCIMB 2012 / VKM B-1768 / DS2</strain>
    </source>
</reference>
<dbReference type="KEGG" id="hvo:HVO_1421"/>